<dbReference type="EMBL" id="PVUE01000015">
    <property type="protein sequence ID" value="PRZ40591.1"/>
    <property type="molecule type" value="Genomic_DNA"/>
</dbReference>
<gene>
    <name evidence="1" type="ORF">CLV47_11514</name>
</gene>
<accession>A0A2T0ZW59</accession>
<evidence type="ECO:0000313" key="1">
    <source>
        <dbReference type="EMBL" id="PRZ40591.1"/>
    </source>
</evidence>
<evidence type="ECO:0000313" key="2">
    <source>
        <dbReference type="Proteomes" id="UP000237752"/>
    </source>
</evidence>
<dbReference type="OrthoDB" id="5193527at2"/>
<reference evidence="1 2" key="1">
    <citation type="submission" date="2018-03" db="EMBL/GenBank/DDBJ databases">
        <title>Genomic Encyclopedia of Archaeal and Bacterial Type Strains, Phase II (KMG-II): from individual species to whole genera.</title>
        <authorList>
            <person name="Goeker M."/>
        </authorList>
    </citation>
    <scope>NUCLEOTIDE SEQUENCE [LARGE SCALE GENOMIC DNA]</scope>
    <source>
        <strain evidence="1 2">DSM 100065</strain>
    </source>
</reference>
<dbReference type="Proteomes" id="UP000237752">
    <property type="component" value="Unassembled WGS sequence"/>
</dbReference>
<comment type="caution">
    <text evidence="1">The sequence shown here is derived from an EMBL/GenBank/DDBJ whole genome shotgun (WGS) entry which is preliminary data.</text>
</comment>
<dbReference type="RefSeq" id="WP_106350016.1">
    <property type="nucleotide sequence ID" value="NZ_PVUE01000015.1"/>
</dbReference>
<proteinExistence type="predicted"/>
<organism evidence="1 2">
    <name type="scientific">Antricoccus suffuscus</name>
    <dbReference type="NCBI Taxonomy" id="1629062"/>
    <lineage>
        <taxon>Bacteria</taxon>
        <taxon>Bacillati</taxon>
        <taxon>Actinomycetota</taxon>
        <taxon>Actinomycetes</taxon>
        <taxon>Geodermatophilales</taxon>
        <taxon>Antricoccaceae</taxon>
        <taxon>Antricoccus</taxon>
    </lineage>
</organism>
<keyword evidence="2" id="KW-1185">Reference proteome</keyword>
<name>A0A2T0ZW59_9ACTN</name>
<sequence length="76" mass="9046">MARHTLPHGRAGRHRFGRADRVYCRDLPAVREFYTMHSKPRRWFRLFSTRRARHSFAWFAATGERAKPAFALIMSL</sequence>
<dbReference type="AlphaFoldDB" id="A0A2T0ZW59"/>
<protein>
    <submittedName>
        <fullName evidence="1">Uncharacterized protein</fullName>
    </submittedName>
</protein>